<evidence type="ECO:0000313" key="1">
    <source>
        <dbReference type="EMBL" id="HIZ37190.1"/>
    </source>
</evidence>
<evidence type="ECO:0000313" key="2">
    <source>
        <dbReference type="Proteomes" id="UP000824037"/>
    </source>
</evidence>
<name>A0A9D2J4Y6_9MICO</name>
<dbReference type="Proteomes" id="UP000824037">
    <property type="component" value="Unassembled WGS sequence"/>
</dbReference>
<proteinExistence type="predicted"/>
<accession>A0A9D2J4Y6</accession>
<reference evidence="1" key="1">
    <citation type="journal article" date="2021" name="PeerJ">
        <title>Extensive microbial diversity within the chicken gut microbiome revealed by metagenomics and culture.</title>
        <authorList>
            <person name="Gilroy R."/>
            <person name="Ravi A."/>
            <person name="Getino M."/>
            <person name="Pursley I."/>
            <person name="Horton D.L."/>
            <person name="Alikhan N.F."/>
            <person name="Baker D."/>
            <person name="Gharbi K."/>
            <person name="Hall N."/>
            <person name="Watson M."/>
            <person name="Adriaenssens E.M."/>
            <person name="Foster-Nyarko E."/>
            <person name="Jarju S."/>
            <person name="Secka A."/>
            <person name="Antonio M."/>
            <person name="Oren A."/>
            <person name="Chaudhuri R.R."/>
            <person name="La Ragione R."/>
            <person name="Hildebrand F."/>
            <person name="Pallen M.J."/>
        </authorList>
    </citation>
    <scope>NUCLEOTIDE SEQUENCE</scope>
    <source>
        <strain evidence="1">ChiGjej4B4-7305</strain>
    </source>
</reference>
<gene>
    <name evidence="1" type="ORF">H9815_15555</name>
</gene>
<organism evidence="1 2">
    <name type="scientific">Candidatus Ruania gallistercoris</name>
    <dbReference type="NCBI Taxonomy" id="2838746"/>
    <lineage>
        <taxon>Bacteria</taxon>
        <taxon>Bacillati</taxon>
        <taxon>Actinomycetota</taxon>
        <taxon>Actinomycetes</taxon>
        <taxon>Micrococcales</taxon>
        <taxon>Ruaniaceae</taxon>
        <taxon>Ruania</taxon>
    </lineage>
</organism>
<dbReference type="EMBL" id="DXBY01000268">
    <property type="protein sequence ID" value="HIZ37190.1"/>
    <property type="molecule type" value="Genomic_DNA"/>
</dbReference>
<sequence>MSNVTGAPHHVFWPSRVELNRAGAGPRRPRSRLLVRLGRALVSSGGRRRGQGVRALHLQAQEDRTRTCAAMLREGMPLC</sequence>
<dbReference type="AlphaFoldDB" id="A0A9D2J4Y6"/>
<comment type="caution">
    <text evidence="1">The sequence shown here is derived from an EMBL/GenBank/DDBJ whole genome shotgun (WGS) entry which is preliminary data.</text>
</comment>
<protein>
    <submittedName>
        <fullName evidence="1">Uncharacterized protein</fullName>
    </submittedName>
</protein>
<reference evidence="1" key="2">
    <citation type="submission" date="2021-04" db="EMBL/GenBank/DDBJ databases">
        <authorList>
            <person name="Gilroy R."/>
        </authorList>
    </citation>
    <scope>NUCLEOTIDE SEQUENCE</scope>
    <source>
        <strain evidence="1">ChiGjej4B4-7305</strain>
    </source>
</reference>